<dbReference type="RefSeq" id="WP_006684019.1">
    <property type="nucleotide sequence ID" value="NZ_GG730299.1"/>
</dbReference>
<reference evidence="1 2" key="1">
    <citation type="submission" date="2010-02" db="EMBL/GenBank/DDBJ databases">
        <authorList>
            <person name="Weinstock G."/>
            <person name="Sodergren E."/>
            <person name="Clifton S."/>
            <person name="Fulton L."/>
            <person name="Fulton B."/>
            <person name="Courtney L."/>
            <person name="Fronick C."/>
            <person name="Harrison M."/>
            <person name="Strong C."/>
            <person name="Farmer C."/>
            <person name="Delahaunty K."/>
            <person name="Markovic C."/>
            <person name="Hall O."/>
            <person name="Minx P."/>
            <person name="Tomlinson C."/>
            <person name="Mitreva M."/>
            <person name="Nelson J."/>
            <person name="Hou S."/>
            <person name="Wollam A."/>
            <person name="Pepin K.H."/>
            <person name="Johnson M."/>
            <person name="Bhonagiri V."/>
            <person name="Zhang X."/>
            <person name="Suruliraj S."/>
            <person name="Warren W."/>
            <person name="Chinwalla A."/>
            <person name="Mardis E.R."/>
            <person name="Wilson R.K."/>
        </authorList>
    </citation>
    <scope>NUCLEOTIDE SEQUENCE [LARGE SCALE GENOMIC DNA]</scope>
    <source>
        <strain evidence="1 2">ATCC 29220</strain>
    </source>
</reference>
<accession>D4B7Q3</accession>
<dbReference type="eggNOG" id="COG3520">
    <property type="taxonomic scope" value="Bacteria"/>
</dbReference>
<organism evidence="1 2">
    <name type="scientific">Citrobacter youngae ATCC 29220</name>
    <dbReference type="NCBI Taxonomy" id="500640"/>
    <lineage>
        <taxon>Bacteria</taxon>
        <taxon>Pseudomonadati</taxon>
        <taxon>Pseudomonadota</taxon>
        <taxon>Gammaproteobacteria</taxon>
        <taxon>Enterobacterales</taxon>
        <taxon>Enterobacteriaceae</taxon>
        <taxon>Citrobacter</taxon>
        <taxon>Citrobacter freundii complex</taxon>
    </lineage>
</organism>
<dbReference type="InterPro" id="IPR010732">
    <property type="entry name" value="T6SS_TssG-like"/>
</dbReference>
<name>D4B7Q3_9ENTR</name>
<dbReference type="AlphaFoldDB" id="D4B7Q3"/>
<evidence type="ECO:0000313" key="1">
    <source>
        <dbReference type="EMBL" id="EFE10406.1"/>
    </source>
</evidence>
<gene>
    <name evidence="1" type="ORF">CIT292_06576</name>
</gene>
<protein>
    <submittedName>
        <fullName evidence="1">Type VI secretion protein, VC_A0111 family</fullName>
    </submittedName>
</protein>
<sequence length="312" mass="34528">MALMAIVSKYNLHQQIRVLLRKLRDGKAQDATLLDEKLFISSALSLDAPQGEVERLEQSHPDTPITLTTGYNGLTGALGALPTAYTEWMIDRHYRYGDRGAKAFIDIFGHRLYCLDHLAWQKHHLYALAESQAQSPLHTAVLALTGLLDATPSATRMQYTPPFISSAHSMLSLERFLSQKFGVPAQITPFTGGWREVAGYECCQLGGTSSSLANAPMLGRQRIEVSSCFDVIFGPMSVEESRRFVSMGETVRDIWTSIRRYTGSVMDFSVSLTIDSTDTPVRSLGESALGLNLCLGSHPHQYQVRLADPVFN</sequence>
<dbReference type="PANTHER" id="PTHR35564">
    <property type="match status" value="1"/>
</dbReference>
<dbReference type="EMBL" id="ABWL02000002">
    <property type="protein sequence ID" value="EFE10406.1"/>
    <property type="molecule type" value="Genomic_DNA"/>
</dbReference>
<evidence type="ECO:0000313" key="2">
    <source>
        <dbReference type="Proteomes" id="UP000003880"/>
    </source>
</evidence>
<dbReference type="NCBIfam" id="TIGR03347">
    <property type="entry name" value="VI_chp_1"/>
    <property type="match status" value="1"/>
</dbReference>
<comment type="caution">
    <text evidence="1">The sequence shown here is derived from an EMBL/GenBank/DDBJ whole genome shotgun (WGS) entry which is preliminary data.</text>
</comment>
<proteinExistence type="predicted"/>
<dbReference type="Proteomes" id="UP000003880">
    <property type="component" value="Unassembled WGS sequence"/>
</dbReference>
<dbReference type="Pfam" id="PF06996">
    <property type="entry name" value="T6SS_TssG"/>
    <property type="match status" value="1"/>
</dbReference>
<dbReference type="PANTHER" id="PTHR35564:SF4">
    <property type="entry name" value="CYTOPLASMIC PROTEIN"/>
    <property type="match status" value="1"/>
</dbReference>
<dbReference type="HOGENOM" id="CLU_048238_1_0_6"/>